<reference evidence="2" key="2">
    <citation type="submission" date="2024-02" db="EMBL/GenBank/DDBJ databases">
        <authorList>
            <person name="Hu B."/>
        </authorList>
    </citation>
    <scope>NUCLEOTIDE SEQUENCE</scope>
    <source>
        <strain evidence="2">3A/Kenya/RNAKID2118/2016</strain>
    </source>
</reference>
<accession>A0AAU7E2F3</accession>
<dbReference type="Pfam" id="PF25722">
    <property type="entry name" value="CMV_UL34"/>
    <property type="match status" value="1"/>
</dbReference>
<feature type="region of interest" description="Disordered" evidence="1">
    <location>
        <begin position="375"/>
        <end position="400"/>
    </location>
</feature>
<evidence type="ECO:0000256" key="1">
    <source>
        <dbReference type="SAM" id="MobiDB-lite"/>
    </source>
</evidence>
<dbReference type="InterPro" id="IPR058046">
    <property type="entry name" value="UL34"/>
</dbReference>
<feature type="region of interest" description="Disordered" evidence="1">
    <location>
        <begin position="301"/>
        <end position="328"/>
    </location>
</feature>
<proteinExistence type="predicted"/>
<sequence length="400" mass="45770">MIITTSPAPREPLCVHRQTRECSRESAPTVDGFIKSIHRFYRTLNRAEDRKRFLACQLPTCIKVRSTTSSFMFYNSTDNERLENEVTSVKKNPRSLDPIRIDRVLHGIKCRVRKKPFSPTLSPTQISIIRAVRNISVAFNRITYIARIKHYCDRESRISNYLRDQLTKRCSESSKLSSGIRRLLMCIGIAEHRDLSTVLVGILCQTPHMWARSIRLLVRLKVFCQNLFIKMFNEFGIDLRDVFELSYHTASQRLLLRVKQYGASVFTLNQNPRDCVAVDVRHLTSDEPIEYRPRQEFAVEPAIPPESPNEDLPSPPPTPFIREDDDRDPCAADRETTVSDLPVTLPTFSYIIFNDTLLTADGEDADAHARPGYISVSLSPQSPNRDEPDTPTGITIRTSF</sequence>
<organism evidence="2">
    <name type="scientific">Lemniscomys rat herpesvirus</name>
    <dbReference type="NCBI Taxonomy" id="3141920"/>
    <lineage>
        <taxon>Viruses</taxon>
        <taxon>Duplodnaviria</taxon>
        <taxon>Heunggongvirae</taxon>
        <taxon>Peploviricota</taxon>
        <taxon>Herviviricetes</taxon>
        <taxon>Herpesvirales</taxon>
    </lineage>
</organism>
<evidence type="ECO:0000313" key="2">
    <source>
        <dbReference type="EMBL" id="XBH23751.1"/>
    </source>
</evidence>
<reference evidence="2" key="1">
    <citation type="journal article" date="2024" name="Microbiome">
        <title>Substantial viral diversity in bats and rodents from East Africa: insights into evolution, recombination, and cocirculation.</title>
        <authorList>
            <person name="Wang D."/>
            <person name="Yang X."/>
            <person name="Ren Z."/>
            <person name="Hu B."/>
            <person name="Zhao H."/>
            <person name="Yang K."/>
            <person name="Shi P."/>
            <person name="Zhang Z."/>
            <person name="Feng Q."/>
            <person name="Nawenja C.V."/>
            <person name="Obanda V."/>
            <person name="Robert K."/>
            <person name="Nalikka B."/>
            <person name="Waruhiu C.N."/>
            <person name="Ochola G.O."/>
            <person name="Onyuok S.O."/>
            <person name="Ochieng H."/>
            <person name="Li B."/>
            <person name="Zhu Y."/>
            <person name="Si H."/>
            <person name="Yin J."/>
            <person name="Kristiansen K."/>
            <person name="Jin X."/>
            <person name="Xu X."/>
            <person name="Xiao M."/>
            <person name="Agwanda B."/>
            <person name="Ommeh S."/>
            <person name="Li J."/>
            <person name="Shi Z.L."/>
        </authorList>
    </citation>
    <scope>NUCLEOTIDE SEQUENCE</scope>
    <source>
        <strain evidence="2">3A/Kenya/RNAKID2118/2016</strain>
    </source>
</reference>
<feature type="compositionally biased region" description="Pro residues" evidence="1">
    <location>
        <begin position="302"/>
        <end position="319"/>
    </location>
</feature>
<protein>
    <submittedName>
        <fullName evidence="2">Protein UL34</fullName>
    </submittedName>
</protein>
<name>A0AAU7E2F3_9VIRU</name>
<dbReference type="EMBL" id="PP711850">
    <property type="protein sequence ID" value="XBH23751.1"/>
    <property type="molecule type" value="Genomic_DNA"/>
</dbReference>